<evidence type="ECO:0000313" key="6">
    <source>
        <dbReference type="Proteomes" id="UP000034676"/>
    </source>
</evidence>
<accession>A0A0G0UTK4</accession>
<name>A0A0G0UTK4_9BACT</name>
<dbReference type="AlphaFoldDB" id="A0A0G0UTK4"/>
<dbReference type="EMBL" id="LCAO01000005">
    <property type="protein sequence ID" value="KKR92058.1"/>
    <property type="molecule type" value="Genomic_DNA"/>
</dbReference>
<dbReference type="Pfam" id="PF00005">
    <property type="entry name" value="ABC_tran"/>
    <property type="match status" value="1"/>
</dbReference>
<dbReference type="SMART" id="SM00382">
    <property type="entry name" value="AAA"/>
    <property type="match status" value="1"/>
</dbReference>
<dbReference type="PANTHER" id="PTHR42788">
    <property type="entry name" value="TAURINE IMPORT ATP-BINDING PROTEIN-RELATED"/>
    <property type="match status" value="1"/>
</dbReference>
<dbReference type="InterPro" id="IPR027417">
    <property type="entry name" value="P-loop_NTPase"/>
</dbReference>
<evidence type="ECO:0000256" key="3">
    <source>
        <dbReference type="ARBA" id="ARBA00022840"/>
    </source>
</evidence>
<proteinExistence type="predicted"/>
<feature type="domain" description="ABC transporter" evidence="4">
    <location>
        <begin position="2"/>
        <end position="226"/>
    </location>
</feature>
<keyword evidence="3" id="KW-0067">ATP-binding</keyword>
<dbReference type="SUPFAM" id="SSF52540">
    <property type="entry name" value="P-loop containing nucleoside triphosphate hydrolases"/>
    <property type="match status" value="1"/>
</dbReference>
<evidence type="ECO:0000256" key="2">
    <source>
        <dbReference type="ARBA" id="ARBA00022741"/>
    </source>
</evidence>
<evidence type="ECO:0000259" key="4">
    <source>
        <dbReference type="PROSITE" id="PS50893"/>
    </source>
</evidence>
<comment type="caution">
    <text evidence="5">The sequence shown here is derived from an EMBL/GenBank/DDBJ whole genome shotgun (WGS) entry which is preliminary data.</text>
</comment>
<dbReference type="PANTHER" id="PTHR42788:SF13">
    <property type="entry name" value="ALIPHATIC SULFONATES IMPORT ATP-BINDING PROTEIN SSUB"/>
    <property type="match status" value="1"/>
</dbReference>
<dbReference type="InterPro" id="IPR003439">
    <property type="entry name" value="ABC_transporter-like_ATP-bd"/>
</dbReference>
<protein>
    <submittedName>
        <fullName evidence="5">ABC-type nitrate/sulfonate/bicarbonate transport system, ATPase component</fullName>
    </submittedName>
</protein>
<evidence type="ECO:0000256" key="1">
    <source>
        <dbReference type="ARBA" id="ARBA00022448"/>
    </source>
</evidence>
<gene>
    <name evidence="5" type="ORF">UU42_C0005G0021</name>
</gene>
<evidence type="ECO:0000313" key="5">
    <source>
        <dbReference type="EMBL" id="KKR92058.1"/>
    </source>
</evidence>
<dbReference type="PROSITE" id="PS50893">
    <property type="entry name" value="ABC_TRANSPORTER_2"/>
    <property type="match status" value="1"/>
</dbReference>
<organism evidence="5 6">
    <name type="scientific">Candidatus Woesebacteria bacterium GW2011_GWA1_41_13b</name>
    <dbReference type="NCBI Taxonomy" id="1618555"/>
    <lineage>
        <taxon>Bacteria</taxon>
        <taxon>Candidatus Woeseibacteriota</taxon>
    </lineage>
</organism>
<dbReference type="Gene3D" id="3.40.50.300">
    <property type="entry name" value="P-loop containing nucleotide triphosphate hydrolases"/>
    <property type="match status" value="1"/>
</dbReference>
<dbReference type="Proteomes" id="UP000034676">
    <property type="component" value="Unassembled WGS sequence"/>
</dbReference>
<reference evidence="5 6" key="1">
    <citation type="journal article" date="2015" name="Nature">
        <title>rRNA introns, odd ribosomes, and small enigmatic genomes across a large radiation of phyla.</title>
        <authorList>
            <person name="Brown C.T."/>
            <person name="Hug L.A."/>
            <person name="Thomas B.C."/>
            <person name="Sharon I."/>
            <person name="Castelle C.J."/>
            <person name="Singh A."/>
            <person name="Wilkins M.J."/>
            <person name="Williams K.H."/>
            <person name="Banfield J.F."/>
        </authorList>
    </citation>
    <scope>NUCLEOTIDE SEQUENCE [LARGE SCALE GENOMIC DNA]</scope>
</reference>
<dbReference type="GO" id="GO:0005524">
    <property type="term" value="F:ATP binding"/>
    <property type="evidence" value="ECO:0007669"/>
    <property type="project" value="UniProtKB-KW"/>
</dbReference>
<dbReference type="InterPro" id="IPR050166">
    <property type="entry name" value="ABC_transporter_ATP-bind"/>
</dbReference>
<keyword evidence="2" id="KW-0547">Nucleotide-binding</keyword>
<dbReference type="GO" id="GO:0016887">
    <property type="term" value="F:ATP hydrolysis activity"/>
    <property type="evidence" value="ECO:0007669"/>
    <property type="project" value="InterPro"/>
</dbReference>
<sequence length="242" mass="26960">MIYVNNISFDYPASKKEKNRIFHGLSFSMSKGQFVSILGRSGCGKTTLANILAGYVQPLTGSVKINDVRVKKPGRNRIMVNQEHDLFDWMTVEKNISIVEKDPGVISRLLTLGKLERYANLYPAALSGGLKKRLSLVRALAANPDFIILDEPFSSLDPITKKELQIELGKLIALTGKTTLLVTHDIEEAMLLSDRLIVLGGNPAKIQLEIAISLPRPRKMSAKTRILFSKIRRKVLAYLLES</sequence>
<keyword evidence="1" id="KW-0813">Transport</keyword>
<dbReference type="InterPro" id="IPR003593">
    <property type="entry name" value="AAA+_ATPase"/>
</dbReference>